<feature type="domain" description="Protein kinase" evidence="26">
    <location>
        <begin position="62"/>
        <end position="316"/>
    </location>
</feature>
<keyword evidence="14 25" id="KW-0547">Nucleotide-binding</keyword>
<evidence type="ECO:0000256" key="16">
    <source>
        <dbReference type="ARBA" id="ARBA00022840"/>
    </source>
</evidence>
<comment type="function">
    <text evidence="23">Mediates cAMP-dependent signaling triggered by receptor binding to GPCRs. PKA activation regulates diverse cellular processes such as cell proliferation, the cell cycle, differentiation and regulation of microtubule dynamics, chromatin condensation and decondensation, nuclear envelope disassembly and reassembly, as well as regulation of intracellular transport mechanisms and ion flux. Regulates the abundance of compartmentalized pools of its regulatory subunits through phosphorylation of PJA2 which binds and ubiquitinates these subunits, leading to their subsequent proteolysis. Phosphorylates GPKOW which regulates its ability to bind RNA. Acts as a negative regulator of mTORC1 by mediating phosphorylation of RPTOR.</text>
</comment>
<proteinExistence type="inferred from homology"/>
<evidence type="ECO:0000313" key="29">
    <source>
        <dbReference type="Proteomes" id="UP000322234"/>
    </source>
</evidence>
<evidence type="ECO:0000256" key="15">
    <source>
        <dbReference type="ARBA" id="ARBA00022777"/>
    </source>
</evidence>
<dbReference type="SUPFAM" id="SSF56112">
    <property type="entry name" value="Protein kinase-like (PK-like)"/>
    <property type="match status" value="1"/>
</dbReference>
<dbReference type="GO" id="GO:0005524">
    <property type="term" value="F:ATP binding"/>
    <property type="evidence" value="ECO:0007669"/>
    <property type="project" value="UniProtKB-UniRule"/>
</dbReference>
<feature type="domain" description="AGC-kinase C-terminal" evidence="27">
    <location>
        <begin position="317"/>
        <end position="383"/>
    </location>
</feature>
<evidence type="ECO:0000256" key="11">
    <source>
        <dbReference type="ARBA" id="ARBA00022553"/>
    </source>
</evidence>
<evidence type="ECO:0000256" key="13">
    <source>
        <dbReference type="ARBA" id="ARBA00022707"/>
    </source>
</evidence>
<evidence type="ECO:0000256" key="12">
    <source>
        <dbReference type="ARBA" id="ARBA00022679"/>
    </source>
</evidence>
<dbReference type="FunFam" id="3.30.200.20:FF:000005">
    <property type="entry name" value="cAMP-dependent protein kinase catalytic subunit"/>
    <property type="match status" value="1"/>
</dbReference>
<reference evidence="28" key="1">
    <citation type="submission" date="2019-10" db="EMBL/GenBank/DDBJ databases">
        <title>The sequence and de novo assembly of the wild yak genome.</title>
        <authorList>
            <person name="Liu Y."/>
        </authorList>
    </citation>
    <scope>NUCLEOTIDE SEQUENCE [LARGE SCALE GENOMIC DNA]</scope>
    <source>
        <strain evidence="28">WY2019</strain>
    </source>
</reference>
<evidence type="ECO:0000256" key="7">
    <source>
        <dbReference type="ARBA" id="ARBA00018093"/>
    </source>
</evidence>
<dbReference type="PROSITE" id="PS00108">
    <property type="entry name" value="PROTEIN_KINASE_ST"/>
    <property type="match status" value="1"/>
</dbReference>
<dbReference type="InterPro" id="IPR017441">
    <property type="entry name" value="Protein_kinase_ATP_BS"/>
</dbReference>
<evidence type="ECO:0000256" key="6">
    <source>
        <dbReference type="ARBA" id="ARBA00012444"/>
    </source>
</evidence>
<dbReference type="EC" id="2.7.11.11" evidence="6"/>
<dbReference type="Proteomes" id="UP000322234">
    <property type="component" value="Unassembled WGS sequence"/>
</dbReference>
<evidence type="ECO:0000256" key="22">
    <source>
        <dbReference type="ARBA" id="ARBA00047454"/>
    </source>
</evidence>
<dbReference type="PROSITE" id="PS51285">
    <property type="entry name" value="AGC_KINASE_CTER"/>
    <property type="match status" value="1"/>
</dbReference>
<dbReference type="InterPro" id="IPR011009">
    <property type="entry name" value="Kinase-like_dom_sf"/>
</dbReference>
<keyword evidence="10" id="KW-0723">Serine/threonine-protein kinase</keyword>
<keyword evidence="9" id="KW-0963">Cytoplasm</keyword>
<comment type="caution">
    <text evidence="28">The sequence shown here is derived from an EMBL/GenBank/DDBJ whole genome shotgun (WGS) entry which is preliminary data.</text>
</comment>
<evidence type="ECO:0000256" key="8">
    <source>
        <dbReference type="ARBA" id="ARBA00022475"/>
    </source>
</evidence>
<evidence type="ECO:0000256" key="19">
    <source>
        <dbReference type="ARBA" id="ARBA00023242"/>
    </source>
</evidence>
<dbReference type="GO" id="GO:0005829">
    <property type="term" value="C:cytosol"/>
    <property type="evidence" value="ECO:0007669"/>
    <property type="project" value="TreeGrafter"/>
</dbReference>
<dbReference type="SMART" id="SM00220">
    <property type="entry name" value="S_TKc"/>
    <property type="match status" value="1"/>
</dbReference>
<dbReference type="InterPro" id="IPR044109">
    <property type="entry name" value="STKc_PKA"/>
</dbReference>
<dbReference type="PROSITE" id="PS50011">
    <property type="entry name" value="PROTEIN_KINASE_DOM"/>
    <property type="match status" value="1"/>
</dbReference>
<evidence type="ECO:0000259" key="27">
    <source>
        <dbReference type="PROSITE" id="PS51285"/>
    </source>
</evidence>
<evidence type="ECO:0000256" key="25">
    <source>
        <dbReference type="PROSITE-ProRule" id="PRU10141"/>
    </source>
</evidence>
<dbReference type="AlphaFoldDB" id="A0A6B0R7E7"/>
<keyword evidence="29" id="KW-1185">Reference proteome</keyword>
<dbReference type="SMART" id="SM00133">
    <property type="entry name" value="S_TK_X"/>
    <property type="match status" value="1"/>
</dbReference>
<evidence type="ECO:0000256" key="9">
    <source>
        <dbReference type="ARBA" id="ARBA00022490"/>
    </source>
</evidence>
<evidence type="ECO:0000256" key="23">
    <source>
        <dbReference type="ARBA" id="ARBA00049636"/>
    </source>
</evidence>
<accession>A0A6B0R7E7</accession>
<name>A0A6B0R7E7_9CETA</name>
<evidence type="ECO:0000313" key="28">
    <source>
        <dbReference type="EMBL" id="MXQ86109.1"/>
    </source>
</evidence>
<evidence type="ECO:0000256" key="5">
    <source>
        <dbReference type="ARBA" id="ARBA00007115"/>
    </source>
</evidence>
<evidence type="ECO:0000256" key="18">
    <source>
        <dbReference type="ARBA" id="ARBA00023149"/>
    </source>
</evidence>
<keyword evidence="13" id="KW-0519">Myristate</keyword>
<evidence type="ECO:0000256" key="10">
    <source>
        <dbReference type="ARBA" id="ARBA00022527"/>
    </source>
</evidence>
<keyword evidence="8" id="KW-1003">Cell membrane</keyword>
<dbReference type="Gene3D" id="1.10.510.10">
    <property type="entry name" value="Transferase(Phosphotransferase) domain 1"/>
    <property type="match status" value="1"/>
</dbReference>
<sequence>MGNAATAKKGSEVESVSLFVVFPQSYNKYHECKVKEFLAKAKEDFLKKWENPAPNNAGLEDFERKKTLGTGSFGRVMLVKHKATEQYYAMKILDKQKVVKLKQIEHTLNEKRILQAVNFPFLVRLEYAFKDNSNLYMVMEYVPGGEMFSHLRRIGRFSEPHARFYAAQIVLTFEYLHSLDLIYRDLKPENLLIDHQGYIQVTDFGFAKRVKGRTWTLCGTPEYLAPEIILSKGYNKAVDWWALGVLIYEMAAGYPPFFADQPIQIYEKIVSGKVRFPSHFSSDLKDLLRNLLQVDLTKRFGNLKNGVSDIKTHKWFATTDWIAIYQRKVEAPFIPKFRGSGDTSNFDDYEEEDIRVSITEKCGKEFLFLQFFEYHENLVSVLIPSSFTDANYPIDIKLSTYQNDIVACGHCCLVLICSCDAYGFLVLMYLGEIPDGCREAVTLSLPVSEILCSHTLICEKQVWDTFKYKKLPTGSFPAPRYRIRCGPRSHCTMFIVVVAEVKEPCSLPMLSVDMENKENGSVGVKNSMENGRPPDPADWAVMDVVNYFRMAGFEEQASAFQEQGSHFISSLSDSHTQNVCEEDGNGERPFSHCHITHIVQILRLTSERHH</sequence>
<protein>
    <recommendedName>
        <fullName evidence="7">cAMP-dependent protein kinase catalytic subunit beta</fullName>
        <ecNumber evidence="6">2.7.11.11</ecNumber>
    </recommendedName>
</protein>
<dbReference type="Pfam" id="PF00069">
    <property type="entry name" value="Pkinase"/>
    <property type="match status" value="1"/>
</dbReference>
<dbReference type="FunFam" id="1.10.510.10:FF:000005">
    <property type="entry name" value="cAMP-dependent protein kinase catalytic subunit alpha"/>
    <property type="match status" value="1"/>
</dbReference>
<comment type="catalytic activity">
    <reaction evidence="21">
        <text>L-threonyl-[protein] + ATP = O-phospho-L-threonyl-[protein] + ADP + H(+)</text>
        <dbReference type="Rhea" id="RHEA:46608"/>
        <dbReference type="Rhea" id="RHEA-COMP:11060"/>
        <dbReference type="Rhea" id="RHEA-COMP:11605"/>
        <dbReference type="ChEBI" id="CHEBI:15378"/>
        <dbReference type="ChEBI" id="CHEBI:30013"/>
        <dbReference type="ChEBI" id="CHEBI:30616"/>
        <dbReference type="ChEBI" id="CHEBI:61977"/>
        <dbReference type="ChEBI" id="CHEBI:456216"/>
        <dbReference type="EC" id="2.7.11.11"/>
    </reaction>
</comment>
<comment type="subunit">
    <text evidence="24">A number of inactive tetrameric holoenzymes are produced by the combination of homo- or heterodimers of the different regulatory subunits associated with two catalytic subunits. cAMP causes the dissociation of the inactive holoenzyme into a dimer of regulatory subunits bound to four cAMP and two free monomeric catalytic subunits. Interacts with PRKAR1A and PRKAR2B. The cAMP-dependent protein kinase catalytic subunit binds PJA2. Interacts with GPKOW.</text>
</comment>
<evidence type="ECO:0000256" key="4">
    <source>
        <dbReference type="ARBA" id="ARBA00004635"/>
    </source>
</evidence>
<evidence type="ECO:0000256" key="17">
    <source>
        <dbReference type="ARBA" id="ARBA00023136"/>
    </source>
</evidence>
<feature type="binding site" evidence="25">
    <location>
        <position position="91"/>
    </location>
    <ligand>
        <name>ATP</name>
        <dbReference type="ChEBI" id="CHEBI:30616"/>
    </ligand>
</feature>
<dbReference type="PANTHER" id="PTHR24353">
    <property type="entry name" value="CYCLIC NUCLEOTIDE-DEPENDENT PROTEIN KINASE"/>
    <property type="match status" value="1"/>
</dbReference>
<dbReference type="InterPro" id="IPR000961">
    <property type="entry name" value="AGC-kinase_C"/>
</dbReference>
<dbReference type="PROSITE" id="PS00107">
    <property type="entry name" value="PROTEIN_KINASE_ATP"/>
    <property type="match status" value="1"/>
</dbReference>
<evidence type="ECO:0000256" key="21">
    <source>
        <dbReference type="ARBA" id="ARBA00047292"/>
    </source>
</evidence>
<evidence type="ECO:0000256" key="3">
    <source>
        <dbReference type="ARBA" id="ARBA00004496"/>
    </source>
</evidence>
<organism evidence="28 29">
    <name type="scientific">Bos mutus</name>
    <name type="common">wild yak</name>
    <dbReference type="NCBI Taxonomy" id="72004"/>
    <lineage>
        <taxon>Eukaryota</taxon>
        <taxon>Metazoa</taxon>
        <taxon>Chordata</taxon>
        <taxon>Craniata</taxon>
        <taxon>Vertebrata</taxon>
        <taxon>Euteleostomi</taxon>
        <taxon>Mammalia</taxon>
        <taxon>Eutheria</taxon>
        <taxon>Laurasiatheria</taxon>
        <taxon>Artiodactyla</taxon>
        <taxon>Ruminantia</taxon>
        <taxon>Pecora</taxon>
        <taxon>Bovidae</taxon>
        <taxon>Bovinae</taxon>
        <taxon>Bos</taxon>
    </lineage>
</organism>
<evidence type="ECO:0000256" key="14">
    <source>
        <dbReference type="ARBA" id="ARBA00022741"/>
    </source>
</evidence>
<comment type="similarity">
    <text evidence="5">Belongs to the protein kinase superfamily. AGC Ser/Thr protein kinase family. cAMP subfamily.</text>
</comment>
<dbReference type="GO" id="GO:0005634">
    <property type="term" value="C:nucleus"/>
    <property type="evidence" value="ECO:0007669"/>
    <property type="project" value="UniProtKB-SubCell"/>
</dbReference>
<dbReference type="PANTHER" id="PTHR24353:SF150">
    <property type="entry name" value="CAMP-DEPENDENT PROTEIN KINASE CATALYTIC SUBUNIT BETA"/>
    <property type="match status" value="1"/>
</dbReference>
<keyword evidence="11" id="KW-0597">Phosphoprotein</keyword>
<evidence type="ECO:0000256" key="20">
    <source>
        <dbReference type="ARBA" id="ARBA00023288"/>
    </source>
</evidence>
<dbReference type="InterPro" id="IPR000719">
    <property type="entry name" value="Prot_kinase_dom"/>
</dbReference>
<evidence type="ECO:0000259" key="26">
    <source>
        <dbReference type="PROSITE" id="PS50011"/>
    </source>
</evidence>
<keyword evidence="20" id="KW-0449">Lipoprotein</keyword>
<keyword evidence="12" id="KW-0808">Transferase</keyword>
<comment type="catalytic activity">
    <reaction evidence="22">
        <text>L-seryl-[protein] + ATP = O-phospho-L-seryl-[protein] + ADP + H(+)</text>
        <dbReference type="Rhea" id="RHEA:17989"/>
        <dbReference type="Rhea" id="RHEA-COMP:9863"/>
        <dbReference type="Rhea" id="RHEA-COMP:11604"/>
        <dbReference type="ChEBI" id="CHEBI:15378"/>
        <dbReference type="ChEBI" id="CHEBI:29999"/>
        <dbReference type="ChEBI" id="CHEBI:30616"/>
        <dbReference type="ChEBI" id="CHEBI:83421"/>
        <dbReference type="ChEBI" id="CHEBI:456216"/>
        <dbReference type="EC" id="2.7.11.11"/>
    </reaction>
</comment>
<dbReference type="GO" id="GO:0004691">
    <property type="term" value="F:cAMP-dependent protein kinase activity"/>
    <property type="evidence" value="ECO:0007669"/>
    <property type="project" value="UniProtKB-EC"/>
</dbReference>
<evidence type="ECO:0000256" key="1">
    <source>
        <dbReference type="ARBA" id="ARBA00004123"/>
    </source>
</evidence>
<gene>
    <name evidence="28" type="ORF">E5288_WYG002055</name>
</gene>
<dbReference type="EMBL" id="VBQZ03000030">
    <property type="protein sequence ID" value="MXQ86109.1"/>
    <property type="molecule type" value="Genomic_DNA"/>
</dbReference>
<dbReference type="GO" id="GO:0005886">
    <property type="term" value="C:plasma membrane"/>
    <property type="evidence" value="ECO:0007669"/>
    <property type="project" value="UniProtKB-SubCell"/>
</dbReference>
<evidence type="ECO:0000256" key="2">
    <source>
        <dbReference type="ARBA" id="ARBA00004236"/>
    </source>
</evidence>
<dbReference type="InterPro" id="IPR008271">
    <property type="entry name" value="Ser/Thr_kinase_AS"/>
</dbReference>
<keyword evidence="17" id="KW-0472">Membrane</keyword>
<dbReference type="GO" id="GO:0005952">
    <property type="term" value="C:cAMP-dependent protein kinase complex"/>
    <property type="evidence" value="ECO:0007669"/>
    <property type="project" value="TreeGrafter"/>
</dbReference>
<keyword evidence="15" id="KW-0418">Kinase</keyword>
<keyword evidence="16 25" id="KW-0067">ATP-binding</keyword>
<keyword evidence="18" id="KW-0114">cAMP</keyword>
<dbReference type="CDD" id="cd14209">
    <property type="entry name" value="STKc_PKA"/>
    <property type="match status" value="1"/>
</dbReference>
<keyword evidence="19" id="KW-0539">Nucleus</keyword>
<comment type="subcellular location">
    <subcellularLocation>
        <location evidence="2">Cell membrane</location>
    </subcellularLocation>
    <subcellularLocation>
        <location evidence="3">Cytoplasm</location>
    </subcellularLocation>
    <subcellularLocation>
        <location evidence="4">Membrane</location>
        <topology evidence="4">Lipid-anchor</topology>
    </subcellularLocation>
    <subcellularLocation>
        <location evidence="1">Nucleus</location>
    </subcellularLocation>
</comment>
<dbReference type="Gene3D" id="3.30.200.20">
    <property type="entry name" value="Phosphorylase Kinase, domain 1"/>
    <property type="match status" value="1"/>
</dbReference>
<evidence type="ECO:0000256" key="24">
    <source>
        <dbReference type="ARBA" id="ARBA00049689"/>
    </source>
</evidence>